<accession>A0A075N245</accession>
<evidence type="ECO:0000259" key="1">
    <source>
        <dbReference type="Pfam" id="PF14947"/>
    </source>
</evidence>
<name>A0A075N245_9ARCH</name>
<dbReference type="InterPro" id="IPR038723">
    <property type="entry name" value="ArnR1-like_HTH"/>
</dbReference>
<reference evidence="2 3" key="1">
    <citation type="journal article" date="2014" name="PLoS ONE">
        <title>Genome Sequence of Candidatus Nitrososphaera evergladensis from Group I.1b Enriched from Everglades Soil Reveals Novel Genomic Features of the Ammonia-Oxidizing Archaea.</title>
        <authorList>
            <person name="Zhalnina K.V."/>
            <person name="Dias R."/>
            <person name="Leonard M.T."/>
            <person name="Dorr de Quadros P."/>
            <person name="Camargo F.A."/>
            <person name="Drew J.C."/>
            <person name="Farmerie W.G."/>
            <person name="Daroub S.H."/>
            <person name="Triplett E.W."/>
        </authorList>
    </citation>
    <scope>NUCLEOTIDE SEQUENCE [LARGE SCALE GENOMIC DNA]</scope>
    <source>
        <strain evidence="2 3">SR1</strain>
    </source>
</reference>
<dbReference type="HOGENOM" id="CLU_159725_0_0_2"/>
<keyword evidence="3" id="KW-1185">Reference proteome</keyword>
<sequence length="114" mass="13181">MKNRSRLDIAAAVLDIAESGARKTEIMYQAFLSFPQLEEYLEILQSRGMLEYTAGKKRYNTTKEGKKFLQGYKEVGRFLMPQSNKLTTPEINELRQRKDMVGQWKAGEEVTITK</sequence>
<dbReference type="OrthoDB" id="140255at2157"/>
<evidence type="ECO:0000313" key="3">
    <source>
        <dbReference type="Proteomes" id="UP000028194"/>
    </source>
</evidence>
<dbReference type="KEGG" id="nev:NTE_03491"/>
<dbReference type="SUPFAM" id="SSF46785">
    <property type="entry name" value="Winged helix' DNA-binding domain"/>
    <property type="match status" value="1"/>
</dbReference>
<dbReference type="EMBL" id="CP007174">
    <property type="protein sequence ID" value="AIF85519.1"/>
    <property type="molecule type" value="Genomic_DNA"/>
</dbReference>
<dbReference type="Pfam" id="PF14947">
    <property type="entry name" value="HTH_45"/>
    <property type="match status" value="1"/>
</dbReference>
<gene>
    <name evidence="2" type="ORF">NTE_03491</name>
</gene>
<organism evidence="2 3">
    <name type="scientific">Candidatus Nitrososphaera evergladensis SR1</name>
    <dbReference type="NCBI Taxonomy" id="1459636"/>
    <lineage>
        <taxon>Archaea</taxon>
        <taxon>Nitrososphaerota</taxon>
        <taxon>Nitrososphaeria</taxon>
        <taxon>Nitrososphaerales</taxon>
        <taxon>Nitrososphaeraceae</taxon>
        <taxon>Nitrososphaera</taxon>
    </lineage>
</organism>
<dbReference type="GeneID" id="41599117"/>
<dbReference type="Gene3D" id="1.10.10.10">
    <property type="entry name" value="Winged helix-like DNA-binding domain superfamily/Winged helix DNA-binding domain"/>
    <property type="match status" value="1"/>
</dbReference>
<proteinExistence type="predicted"/>
<evidence type="ECO:0000313" key="2">
    <source>
        <dbReference type="EMBL" id="AIF85519.1"/>
    </source>
</evidence>
<protein>
    <submittedName>
        <fullName evidence="2">Putative transcriptional regulator</fullName>
    </submittedName>
</protein>
<dbReference type="InterPro" id="IPR036388">
    <property type="entry name" value="WH-like_DNA-bd_sf"/>
</dbReference>
<dbReference type="RefSeq" id="WP_148701905.1">
    <property type="nucleotide sequence ID" value="NZ_CP007174.1"/>
</dbReference>
<feature type="domain" description="ArnR1-like winged helix-turn-helix" evidence="1">
    <location>
        <begin position="4"/>
        <end position="76"/>
    </location>
</feature>
<dbReference type="Proteomes" id="UP000028194">
    <property type="component" value="Chromosome"/>
</dbReference>
<dbReference type="eggNOG" id="arCOG01055">
    <property type="taxonomic scope" value="Archaea"/>
</dbReference>
<dbReference type="InterPro" id="IPR036390">
    <property type="entry name" value="WH_DNA-bd_sf"/>
</dbReference>
<dbReference type="AlphaFoldDB" id="A0A075N245"/>